<evidence type="ECO:0000256" key="13">
    <source>
        <dbReference type="PROSITE-ProRule" id="PRU10132"/>
    </source>
</evidence>
<feature type="binding site" evidence="11">
    <location>
        <begin position="123"/>
        <end position="128"/>
    </location>
    <ligand>
        <name>ATP</name>
        <dbReference type="ChEBI" id="CHEBI:30616"/>
    </ligand>
</feature>
<evidence type="ECO:0000256" key="2">
    <source>
        <dbReference type="ARBA" id="ARBA00005673"/>
    </source>
</evidence>
<keyword evidence="4 9" id="KW-0547">Nucleotide-binding</keyword>
<dbReference type="GO" id="GO:0005524">
    <property type="term" value="F:ATP binding"/>
    <property type="evidence" value="ECO:0007669"/>
    <property type="project" value="UniProtKB-UniRule"/>
</dbReference>
<dbReference type="Proteomes" id="UP001360560">
    <property type="component" value="Unassembled WGS sequence"/>
</dbReference>
<dbReference type="InterPro" id="IPR033127">
    <property type="entry name" value="UBQ-activ_enz_E1_Cys_AS"/>
</dbReference>
<feature type="binding site" evidence="11">
    <location>
        <position position="52"/>
    </location>
    <ligand>
        <name>ATP</name>
        <dbReference type="ChEBI" id="CHEBI:30616"/>
    </ligand>
</feature>
<feature type="binding site" evidence="11">
    <location>
        <begin position="28"/>
        <end position="33"/>
    </location>
    <ligand>
        <name>ATP</name>
        <dbReference type="ChEBI" id="CHEBI:30616"/>
    </ligand>
</feature>
<evidence type="ECO:0000256" key="4">
    <source>
        <dbReference type="ARBA" id="ARBA00022741"/>
    </source>
</evidence>
<dbReference type="GO" id="GO:0019948">
    <property type="term" value="F:SUMO activating enzyme activity"/>
    <property type="evidence" value="ECO:0007669"/>
    <property type="project" value="UniProtKB-UniRule"/>
</dbReference>
<dbReference type="GO" id="GO:0016925">
    <property type="term" value="P:protein sumoylation"/>
    <property type="evidence" value="ECO:0007669"/>
    <property type="project" value="UniProtKB-UniRule"/>
</dbReference>
<reference evidence="17 18" key="1">
    <citation type="journal article" date="2023" name="Elife">
        <title>Identification of key yeast species and microbe-microbe interactions impacting larval growth of Drosophila in the wild.</title>
        <authorList>
            <person name="Mure A."/>
            <person name="Sugiura Y."/>
            <person name="Maeda R."/>
            <person name="Honda K."/>
            <person name="Sakurai N."/>
            <person name="Takahashi Y."/>
            <person name="Watada M."/>
            <person name="Katoh T."/>
            <person name="Gotoh A."/>
            <person name="Gotoh Y."/>
            <person name="Taniguchi I."/>
            <person name="Nakamura K."/>
            <person name="Hayashi T."/>
            <person name="Katayama T."/>
            <person name="Uemura T."/>
            <person name="Hattori Y."/>
        </authorList>
    </citation>
    <scope>NUCLEOTIDE SEQUENCE [LARGE SCALE GENOMIC DNA]</scope>
    <source>
        <strain evidence="17 18">SC-9</strain>
    </source>
</reference>
<evidence type="ECO:0000256" key="8">
    <source>
        <dbReference type="ARBA" id="ARBA00073512"/>
    </source>
</evidence>
<dbReference type="GO" id="GO:0031510">
    <property type="term" value="C:SUMO activating enzyme complex"/>
    <property type="evidence" value="ECO:0007669"/>
    <property type="project" value="UniProtKB-UniRule"/>
</dbReference>
<dbReference type="Gene3D" id="3.10.290.20">
    <property type="entry name" value="Ubiquitin-like 2 activating enzyme e1b. Chain: B, domain 3"/>
    <property type="match status" value="1"/>
</dbReference>
<evidence type="ECO:0000256" key="14">
    <source>
        <dbReference type="SAM" id="MobiDB-lite"/>
    </source>
</evidence>
<dbReference type="AlphaFoldDB" id="A0AAV5QPD6"/>
<evidence type="ECO:0000256" key="7">
    <source>
        <dbReference type="ARBA" id="ARBA00022840"/>
    </source>
</evidence>
<dbReference type="PROSITE" id="PS00865">
    <property type="entry name" value="UBIQUITIN_ACTIVAT_2"/>
    <property type="match status" value="1"/>
</dbReference>
<feature type="binding site" evidence="12">
    <location>
        <position position="167"/>
    </location>
    <ligand>
        <name>Zn(2+)</name>
        <dbReference type="ChEBI" id="CHEBI:29105"/>
    </ligand>
</feature>
<dbReference type="InterPro" id="IPR045886">
    <property type="entry name" value="ThiF/MoeB/HesA"/>
</dbReference>
<name>A0AAV5QPD6_9ASCO</name>
<comment type="caution">
    <text evidence="17">The sequence shown here is derived from an EMBL/GenBank/DDBJ whole genome shotgun (WGS) entry which is preliminary data.</text>
</comment>
<dbReference type="InterPro" id="IPR030661">
    <property type="entry name" value="Uba2"/>
</dbReference>
<evidence type="ECO:0000256" key="3">
    <source>
        <dbReference type="ARBA" id="ARBA00022723"/>
    </source>
</evidence>
<dbReference type="Pfam" id="PF00899">
    <property type="entry name" value="ThiF"/>
    <property type="match status" value="1"/>
</dbReference>
<gene>
    <name evidence="17" type="ORF">DASC09_040480</name>
</gene>
<dbReference type="PROSITE" id="PS51257">
    <property type="entry name" value="PROKAR_LIPOPROTEIN"/>
    <property type="match status" value="1"/>
</dbReference>
<evidence type="ECO:0000256" key="1">
    <source>
        <dbReference type="ARBA" id="ARBA00004718"/>
    </source>
</evidence>
<dbReference type="GO" id="GO:0005737">
    <property type="term" value="C:cytoplasm"/>
    <property type="evidence" value="ECO:0007669"/>
    <property type="project" value="TreeGrafter"/>
</dbReference>
<keyword evidence="18" id="KW-1185">Reference proteome</keyword>
<dbReference type="FunFam" id="3.50.50.80:FF:000004">
    <property type="entry name" value="Ubiquitin-activating enzyme E1-like"/>
    <property type="match status" value="1"/>
</dbReference>
<feature type="binding site" evidence="12">
    <location>
        <position position="426"/>
    </location>
    <ligand>
        <name>Zn(2+)</name>
        <dbReference type="ChEBI" id="CHEBI:29105"/>
    </ligand>
</feature>
<dbReference type="Gene3D" id="3.50.50.80">
    <property type="entry name" value="Ubiquitin-activating enzyme E1, inactive adenylation domain, subdomain 1"/>
    <property type="match status" value="1"/>
</dbReference>
<dbReference type="Gene3D" id="1.10.10.520">
    <property type="entry name" value="Ubiquitin activating enzymes (Uba3). Chain: B, domain 2"/>
    <property type="match status" value="1"/>
</dbReference>
<evidence type="ECO:0000256" key="5">
    <source>
        <dbReference type="ARBA" id="ARBA00022786"/>
    </source>
</evidence>
<evidence type="ECO:0000256" key="12">
    <source>
        <dbReference type="PIRSR" id="PIRSR039133-3"/>
    </source>
</evidence>
<organism evidence="17 18">
    <name type="scientific">Saccharomycopsis crataegensis</name>
    <dbReference type="NCBI Taxonomy" id="43959"/>
    <lineage>
        <taxon>Eukaryota</taxon>
        <taxon>Fungi</taxon>
        <taxon>Dikarya</taxon>
        <taxon>Ascomycota</taxon>
        <taxon>Saccharomycotina</taxon>
        <taxon>Saccharomycetes</taxon>
        <taxon>Saccharomycopsidaceae</taxon>
        <taxon>Saccharomycopsis</taxon>
    </lineage>
</organism>
<feature type="compositionally biased region" description="Acidic residues" evidence="14">
    <location>
        <begin position="540"/>
        <end position="551"/>
    </location>
</feature>
<dbReference type="InterPro" id="IPR000594">
    <property type="entry name" value="ThiF_NAD_FAD-bd"/>
</dbReference>
<feature type="binding site" evidence="11">
    <location>
        <begin position="60"/>
        <end position="63"/>
    </location>
    <ligand>
        <name>ATP</name>
        <dbReference type="ChEBI" id="CHEBI:30616"/>
    </ligand>
</feature>
<comment type="pathway">
    <text evidence="1 9">Protein modification; protein sumoylation.</text>
</comment>
<dbReference type="PIRSF" id="PIRSF039133">
    <property type="entry name" value="SUMO_E1B"/>
    <property type="match status" value="1"/>
</dbReference>
<dbReference type="InterPro" id="IPR035985">
    <property type="entry name" value="Ubiquitin-activating_enz"/>
</dbReference>
<comment type="subunit">
    <text evidence="9">Heterodimer.</text>
</comment>
<dbReference type="InterPro" id="IPR019572">
    <property type="entry name" value="UBA_E1_SCCH"/>
</dbReference>
<feature type="region of interest" description="Disordered" evidence="14">
    <location>
        <begin position="534"/>
        <end position="604"/>
    </location>
</feature>
<evidence type="ECO:0000313" key="18">
    <source>
        <dbReference type="Proteomes" id="UP001360560"/>
    </source>
</evidence>
<protein>
    <recommendedName>
        <fullName evidence="8 9">Ubiquitin-activating enzyme E1-like</fullName>
    </recommendedName>
</protein>
<dbReference type="SUPFAM" id="SSF69572">
    <property type="entry name" value="Activating enzymes of the ubiquitin-like proteins"/>
    <property type="match status" value="1"/>
</dbReference>
<feature type="binding site" evidence="11">
    <location>
        <position position="76"/>
    </location>
    <ligand>
        <name>ATP</name>
        <dbReference type="ChEBI" id="CHEBI:30616"/>
    </ligand>
</feature>
<feature type="binding site" evidence="12">
    <location>
        <position position="164"/>
    </location>
    <ligand>
        <name>Zn(2+)</name>
        <dbReference type="ChEBI" id="CHEBI:29105"/>
    </ligand>
</feature>
<dbReference type="InterPro" id="IPR023318">
    <property type="entry name" value="Ub_act_enz_dom_a_sf"/>
</dbReference>
<evidence type="ECO:0000256" key="11">
    <source>
        <dbReference type="PIRSR" id="PIRSR039133-2"/>
    </source>
</evidence>
<evidence type="ECO:0000256" key="10">
    <source>
        <dbReference type="PIRSR" id="PIRSR039133-1"/>
    </source>
</evidence>
<dbReference type="RefSeq" id="XP_064853719.1">
    <property type="nucleotide sequence ID" value="XM_064997647.1"/>
</dbReference>
<feature type="domain" description="THIF-type NAD/FAD binding fold" evidence="15">
    <location>
        <begin position="6"/>
        <end position="426"/>
    </location>
</feature>
<keyword evidence="6 9" id="KW-0862">Zinc</keyword>
<feature type="active site" description="Glycyl thioester intermediate" evidence="10 13">
    <location>
        <position position="179"/>
    </location>
</feature>
<dbReference type="GeneID" id="90074698"/>
<keyword evidence="7 9" id="KW-0067">ATP-binding</keyword>
<dbReference type="InterPro" id="IPR042449">
    <property type="entry name" value="Ub-E1_IAD_1"/>
</dbReference>
<evidence type="ECO:0000313" key="17">
    <source>
        <dbReference type="EMBL" id="GMM36723.1"/>
    </source>
</evidence>
<evidence type="ECO:0000256" key="9">
    <source>
        <dbReference type="PIRNR" id="PIRNR039133"/>
    </source>
</evidence>
<evidence type="ECO:0000256" key="6">
    <source>
        <dbReference type="ARBA" id="ARBA00022833"/>
    </source>
</evidence>
<evidence type="ECO:0000259" key="16">
    <source>
        <dbReference type="Pfam" id="PF10585"/>
    </source>
</evidence>
<feature type="binding site" evidence="12">
    <location>
        <position position="429"/>
    </location>
    <ligand>
        <name>Zn(2+)</name>
        <dbReference type="ChEBI" id="CHEBI:29105"/>
    </ligand>
</feature>
<keyword evidence="5 9" id="KW-0833">Ubl conjugation pathway</keyword>
<dbReference type="Pfam" id="PF10585">
    <property type="entry name" value="UBA_E1_SCCH"/>
    <property type="match status" value="1"/>
</dbReference>
<feature type="compositionally biased region" description="Basic and acidic residues" evidence="14">
    <location>
        <begin position="571"/>
        <end position="604"/>
    </location>
</feature>
<keyword evidence="3 9" id="KW-0479">Metal-binding</keyword>
<evidence type="ECO:0000259" key="15">
    <source>
        <dbReference type="Pfam" id="PF00899"/>
    </source>
</evidence>
<dbReference type="PANTHER" id="PTHR10953:SF5">
    <property type="entry name" value="SUMO-ACTIVATING ENZYME SUBUNIT 2"/>
    <property type="match status" value="1"/>
</dbReference>
<feature type="domain" description="Ubiquitin-activating enzyme SCCH" evidence="16">
    <location>
        <begin position="315"/>
        <end position="364"/>
    </location>
</feature>
<dbReference type="PANTHER" id="PTHR10953">
    <property type="entry name" value="UBIQUITIN-ACTIVATING ENZYME E1"/>
    <property type="match status" value="1"/>
</dbReference>
<accession>A0AAV5QPD6</accession>
<sequence length="604" mass="67970">MGKDSQLQAVLGKDVLTKVRAAKVLLVGAGGIGCELLKDLVLMGYGEIHVVDLDTIDLSNLNRQFLFRHKDIKKPKASTAVAAVETFNFHNSKLVSYMANIMDTKQFPLSWFDQFNFIFNALDNIAARSYVNKMCLFLKKPSIESGTTGFNGQVTPIFPYQTECYECTVKETPKTYPVCTIRSTPSQPVHCVTWAKNYLFGQLFGEDEETSPTDFGTDNQDEIKNMVSEQNELKELKNLATKDDFFESVIDKIFIKDINKLLALEELWKTRKRPIPLAWDSSVKDKIEAITDSDVARGQDVWPIEKYIFLLMRSIKELQQRLADGETDLEFDKDDEVTLDFVVAATNIRSHMFHIPLKSKFDIKQIAGNIIPAIATTNSIISGFSALASLQMFTPNPREGAKMVYTFQDATRFVSTSSVVESNRKCKSCSIPRGVLKINLSHPEIVLGDVVDALVKGFKYGHDEIALILGKDRLIYDVDFDDNKDKKLADIGFQAGEVLLVNDENDEKATVELYIEAMDSGKIEVPNMELPDAPEKEATEEQEDEKEDDDVLQAISDDAPIIIDEEEEAEEASKKHKLDEIDEHETTTSKKQKTSEGQDHVLIE</sequence>
<dbReference type="EMBL" id="BTFZ01000011">
    <property type="protein sequence ID" value="GMM36723.1"/>
    <property type="molecule type" value="Genomic_DNA"/>
</dbReference>
<dbReference type="GO" id="GO:0046872">
    <property type="term" value="F:metal ion binding"/>
    <property type="evidence" value="ECO:0007669"/>
    <property type="project" value="UniProtKB-KW"/>
</dbReference>
<proteinExistence type="inferred from homology"/>
<comment type="similarity">
    <text evidence="2 9">Belongs to the ubiquitin-activating E1 family.</text>
</comment>